<organism evidence="1 2">
    <name type="scientific">Trachymyrmex cornetzi</name>
    <dbReference type="NCBI Taxonomy" id="471704"/>
    <lineage>
        <taxon>Eukaryota</taxon>
        <taxon>Metazoa</taxon>
        <taxon>Ecdysozoa</taxon>
        <taxon>Arthropoda</taxon>
        <taxon>Hexapoda</taxon>
        <taxon>Insecta</taxon>
        <taxon>Pterygota</taxon>
        <taxon>Neoptera</taxon>
        <taxon>Endopterygota</taxon>
        <taxon>Hymenoptera</taxon>
        <taxon>Apocrita</taxon>
        <taxon>Aculeata</taxon>
        <taxon>Formicoidea</taxon>
        <taxon>Formicidae</taxon>
        <taxon>Myrmicinae</taxon>
        <taxon>Trachymyrmex</taxon>
    </lineage>
</organism>
<keyword evidence="2" id="KW-1185">Reference proteome</keyword>
<evidence type="ECO:0000313" key="1">
    <source>
        <dbReference type="EMBL" id="KYN16038.1"/>
    </source>
</evidence>
<dbReference type="EMBL" id="KQ980445">
    <property type="protein sequence ID" value="KYN16038.1"/>
    <property type="molecule type" value="Genomic_DNA"/>
</dbReference>
<proteinExistence type="predicted"/>
<gene>
    <name evidence="1" type="ORF">ALC57_11722</name>
</gene>
<name>A0A151J265_9HYME</name>
<accession>A0A151J265</accession>
<sequence>MLDYVRWIFNIEFCTPRYVIMRRLAMDKLRIGYNGRYKKFDTKNRCPSYLRKENLYRWRIGLVRLRCGNMEEGNKYRLEEEYRSCVFCGIGADCMEHYVEEYHKVRSLFKELGKDREEI</sequence>
<protein>
    <submittedName>
        <fullName evidence="1">Uncharacterized protein</fullName>
    </submittedName>
</protein>
<dbReference type="AlphaFoldDB" id="A0A151J265"/>
<dbReference type="Proteomes" id="UP000078492">
    <property type="component" value="Unassembled WGS sequence"/>
</dbReference>
<evidence type="ECO:0000313" key="2">
    <source>
        <dbReference type="Proteomes" id="UP000078492"/>
    </source>
</evidence>
<reference evidence="1 2" key="1">
    <citation type="submission" date="2015-09" db="EMBL/GenBank/DDBJ databases">
        <title>Trachymyrmex cornetzi WGS genome.</title>
        <authorList>
            <person name="Nygaard S."/>
            <person name="Hu H."/>
            <person name="Boomsma J."/>
            <person name="Zhang G."/>
        </authorList>
    </citation>
    <scope>NUCLEOTIDE SEQUENCE [LARGE SCALE GENOMIC DNA]</scope>
    <source>
        <strain evidence="1">Tcor2-1</strain>
        <tissue evidence="1">Whole body</tissue>
    </source>
</reference>